<dbReference type="InterPro" id="IPR046341">
    <property type="entry name" value="SET_dom_sf"/>
</dbReference>
<feature type="domain" description="SET" evidence="1">
    <location>
        <begin position="17"/>
        <end position="159"/>
    </location>
</feature>
<dbReference type="InterPro" id="IPR053185">
    <property type="entry name" value="SET_domain_protein"/>
</dbReference>
<keyword evidence="3" id="KW-1185">Reference proteome</keyword>
<reference evidence="2 3" key="1">
    <citation type="journal article" date="2024" name="IMA Fungus">
        <title>IMA Genome - F19 : A genome assembly and annotation guide to empower mycologists, including annotated draft genome sequences of Ceratocystis pirilliformis, Diaporthe australafricana, Fusarium ophioides, Paecilomyces lecythidis, and Sporothrix stenoceras.</title>
        <authorList>
            <person name="Aylward J."/>
            <person name="Wilson A.M."/>
            <person name="Visagie C.M."/>
            <person name="Spraker J."/>
            <person name="Barnes I."/>
            <person name="Buitendag C."/>
            <person name="Ceriani C."/>
            <person name="Del Mar Angel L."/>
            <person name="du Plessis D."/>
            <person name="Fuchs T."/>
            <person name="Gasser K."/>
            <person name="Kramer D."/>
            <person name="Li W."/>
            <person name="Munsamy K."/>
            <person name="Piso A."/>
            <person name="Price J.L."/>
            <person name="Sonnekus B."/>
            <person name="Thomas C."/>
            <person name="van der Nest A."/>
            <person name="van Dijk A."/>
            <person name="van Heerden A."/>
            <person name="van Vuuren N."/>
            <person name="Yilmaz N."/>
            <person name="Duong T.A."/>
            <person name="van der Merwe N.A."/>
            <person name="Wingfield M.J."/>
            <person name="Wingfield B.D."/>
        </authorList>
    </citation>
    <scope>NUCLEOTIDE SEQUENCE [LARGE SCALE GENOMIC DNA]</scope>
    <source>
        <strain evidence="2 3">CMW 18300</strain>
    </source>
</reference>
<evidence type="ECO:0000313" key="3">
    <source>
        <dbReference type="Proteomes" id="UP001583177"/>
    </source>
</evidence>
<dbReference type="PANTHER" id="PTHR47332:SF4">
    <property type="entry name" value="SET DOMAIN-CONTAINING PROTEIN 5"/>
    <property type="match status" value="1"/>
</dbReference>
<organism evidence="2 3">
    <name type="scientific">Diaporthe australafricana</name>
    <dbReference type="NCBI Taxonomy" id="127596"/>
    <lineage>
        <taxon>Eukaryota</taxon>
        <taxon>Fungi</taxon>
        <taxon>Dikarya</taxon>
        <taxon>Ascomycota</taxon>
        <taxon>Pezizomycotina</taxon>
        <taxon>Sordariomycetes</taxon>
        <taxon>Sordariomycetidae</taxon>
        <taxon>Diaporthales</taxon>
        <taxon>Diaporthaceae</taxon>
        <taxon>Diaporthe</taxon>
    </lineage>
</organism>
<dbReference type="Proteomes" id="UP001583177">
    <property type="component" value="Unassembled WGS sequence"/>
</dbReference>
<dbReference type="PANTHER" id="PTHR47332">
    <property type="entry name" value="SET DOMAIN-CONTAINING PROTEIN 5"/>
    <property type="match status" value="1"/>
</dbReference>
<accession>A0ABR3WAY6</accession>
<dbReference type="PROSITE" id="PS50280">
    <property type="entry name" value="SET"/>
    <property type="match status" value="1"/>
</dbReference>
<evidence type="ECO:0000259" key="1">
    <source>
        <dbReference type="PROSITE" id="PS50280"/>
    </source>
</evidence>
<gene>
    <name evidence="2" type="ORF">Daus18300_010253</name>
</gene>
<dbReference type="CDD" id="cd20071">
    <property type="entry name" value="SET_SMYD"/>
    <property type="match status" value="1"/>
</dbReference>
<dbReference type="Gene3D" id="2.170.270.10">
    <property type="entry name" value="SET domain"/>
    <property type="match status" value="1"/>
</dbReference>
<evidence type="ECO:0000313" key="2">
    <source>
        <dbReference type="EMBL" id="KAL1857613.1"/>
    </source>
</evidence>
<dbReference type="EMBL" id="JAWRVE010000111">
    <property type="protein sequence ID" value="KAL1857613.1"/>
    <property type="molecule type" value="Genomic_DNA"/>
</dbReference>
<comment type="caution">
    <text evidence="2">The sequence shown here is derived from an EMBL/GenBank/DDBJ whole genome shotgun (WGS) entry which is preliminary data.</text>
</comment>
<sequence length="164" mass="18477">MASDHPYRHLNLGPGDVPFELRPSPGKGWGAFATRKIQTGDLILKERPLFVIRKHHQYITELDVRAGFQQLSSREKQQFLGLLDNGDRAFTSMRKAFGENSFAVSGNPPAHGLLIILSRLNHSCIPNCKIPDTRVEQGQPQIYATRDIMPGDELTFCYSPNFEL</sequence>
<dbReference type="Pfam" id="PF00856">
    <property type="entry name" value="SET"/>
    <property type="match status" value="1"/>
</dbReference>
<dbReference type="SUPFAM" id="SSF82199">
    <property type="entry name" value="SET domain"/>
    <property type="match status" value="1"/>
</dbReference>
<name>A0ABR3WAY6_9PEZI</name>
<protein>
    <recommendedName>
        <fullName evidence="1">SET domain-containing protein</fullName>
    </recommendedName>
</protein>
<proteinExistence type="predicted"/>
<dbReference type="SMART" id="SM00317">
    <property type="entry name" value="SET"/>
    <property type="match status" value="1"/>
</dbReference>
<dbReference type="InterPro" id="IPR001214">
    <property type="entry name" value="SET_dom"/>
</dbReference>